<comment type="caution">
    <text evidence="1">The sequence shown here is derived from an EMBL/GenBank/DDBJ whole genome shotgun (WGS) entry which is preliminary data.</text>
</comment>
<organism evidence="1 2">
    <name type="scientific">Kipferlia bialata</name>
    <dbReference type="NCBI Taxonomy" id="797122"/>
    <lineage>
        <taxon>Eukaryota</taxon>
        <taxon>Metamonada</taxon>
        <taxon>Carpediemonas-like organisms</taxon>
        <taxon>Kipferlia</taxon>
    </lineage>
</organism>
<reference evidence="1 2" key="1">
    <citation type="journal article" date="2018" name="PLoS ONE">
        <title>The draft genome of Kipferlia bialata reveals reductive genome evolution in fornicate parasites.</title>
        <authorList>
            <person name="Tanifuji G."/>
            <person name="Takabayashi S."/>
            <person name="Kume K."/>
            <person name="Takagi M."/>
            <person name="Nakayama T."/>
            <person name="Kamikawa R."/>
            <person name="Inagaki Y."/>
            <person name="Hashimoto T."/>
        </authorList>
    </citation>
    <scope>NUCLEOTIDE SEQUENCE [LARGE SCALE GENOMIC DNA]</scope>
    <source>
        <strain evidence="1">NY0173</strain>
    </source>
</reference>
<evidence type="ECO:0000313" key="1">
    <source>
        <dbReference type="EMBL" id="GIQ91369.1"/>
    </source>
</evidence>
<accession>A0A9K3DCH6</accession>
<gene>
    <name evidence="1" type="ORF">KIPB_014593</name>
</gene>
<dbReference type="Proteomes" id="UP000265618">
    <property type="component" value="Unassembled WGS sequence"/>
</dbReference>
<evidence type="ECO:0000313" key="2">
    <source>
        <dbReference type="Proteomes" id="UP000265618"/>
    </source>
</evidence>
<protein>
    <submittedName>
        <fullName evidence="1">Uncharacterized protein</fullName>
    </submittedName>
</protein>
<dbReference type="EMBL" id="BDIP01007597">
    <property type="protein sequence ID" value="GIQ91369.1"/>
    <property type="molecule type" value="Genomic_DNA"/>
</dbReference>
<name>A0A9K3DCH6_9EUKA</name>
<sequence length="94" mass="10105">MGGGLDVSVSSRLDVLGDDINAVNYLLRPIPIGQGRVFAITVTKSVEANAREPTAHVGCVILSVVESGGFEQIHCESFDTPIPEYSGYLWRLSL</sequence>
<proteinExistence type="predicted"/>
<feature type="non-terminal residue" evidence="1">
    <location>
        <position position="1"/>
    </location>
</feature>
<dbReference type="AlphaFoldDB" id="A0A9K3DCH6"/>
<keyword evidence="2" id="KW-1185">Reference proteome</keyword>